<dbReference type="GO" id="GO:0032259">
    <property type="term" value="P:methylation"/>
    <property type="evidence" value="ECO:0007669"/>
    <property type="project" value="UniProtKB-KW"/>
</dbReference>
<dbReference type="AlphaFoldDB" id="A0A5C7JBI5"/>
<dbReference type="CDD" id="cd02440">
    <property type="entry name" value="AdoMet_MTases"/>
    <property type="match status" value="1"/>
</dbReference>
<gene>
    <name evidence="2" type="ORF">E6Q11_01225</name>
</gene>
<reference evidence="2 3" key="1">
    <citation type="submission" date="2018-09" db="EMBL/GenBank/DDBJ databases">
        <title>Metagenome Assembled Genomes from an Advanced Water Purification Facility.</title>
        <authorList>
            <person name="Stamps B.W."/>
            <person name="Spear J.R."/>
        </authorList>
    </citation>
    <scope>NUCLEOTIDE SEQUENCE [LARGE SCALE GENOMIC DNA]</scope>
    <source>
        <strain evidence="2">Bin_63_2</strain>
    </source>
</reference>
<dbReference type="Proteomes" id="UP000321026">
    <property type="component" value="Unassembled WGS sequence"/>
</dbReference>
<comment type="caution">
    <text evidence="2">The sequence shown here is derived from an EMBL/GenBank/DDBJ whole genome shotgun (WGS) entry which is preliminary data.</text>
</comment>
<keyword evidence="2" id="KW-0808">Transferase</keyword>
<dbReference type="SUPFAM" id="SSF53335">
    <property type="entry name" value="S-adenosyl-L-methionine-dependent methyltransferases"/>
    <property type="match status" value="1"/>
</dbReference>
<proteinExistence type="predicted"/>
<dbReference type="Gene3D" id="3.40.50.150">
    <property type="entry name" value="Vaccinia Virus protein VP39"/>
    <property type="match status" value="1"/>
</dbReference>
<dbReference type="EMBL" id="SSDS01000018">
    <property type="protein sequence ID" value="TXG78362.1"/>
    <property type="molecule type" value="Genomic_DNA"/>
</dbReference>
<protein>
    <submittedName>
        <fullName evidence="2">SAM-dependent methyltransferase</fullName>
    </submittedName>
</protein>
<dbReference type="Pfam" id="PF08241">
    <property type="entry name" value="Methyltransf_11"/>
    <property type="match status" value="1"/>
</dbReference>
<organism evidence="2 3">
    <name type="scientific">Candidatus Dojkabacteria bacterium</name>
    <dbReference type="NCBI Taxonomy" id="2099670"/>
    <lineage>
        <taxon>Bacteria</taxon>
        <taxon>Candidatus Dojkabacteria</taxon>
    </lineage>
</organism>
<name>A0A5C7JBI5_9BACT</name>
<accession>A0A5C7JBI5</accession>
<dbReference type="GO" id="GO:0008757">
    <property type="term" value="F:S-adenosylmethionine-dependent methyltransferase activity"/>
    <property type="evidence" value="ECO:0007669"/>
    <property type="project" value="InterPro"/>
</dbReference>
<dbReference type="InterPro" id="IPR029063">
    <property type="entry name" value="SAM-dependent_MTases_sf"/>
</dbReference>
<sequence length="193" mass="22514">MKKTKTEDKNPNIIKFKVGSKKFELLHPFRLDVACGSNKMPGFFGVDIGGKDTDVIWDLEKFPWPFPDNSVDEIVCNHYIEHTKDLIAFMNELHRILVPGGSALIRAPYYNSMRAWQDPTHTRAISEATFLYYNKDWRVANKLDHYQITCDFDYSYGYDFTPDWAMRSEESKAFAVRHYTNVVMDIQAVLIKK</sequence>
<feature type="domain" description="Methyltransferase type 11" evidence="1">
    <location>
        <begin position="58"/>
        <end position="104"/>
    </location>
</feature>
<evidence type="ECO:0000313" key="3">
    <source>
        <dbReference type="Proteomes" id="UP000321026"/>
    </source>
</evidence>
<evidence type="ECO:0000313" key="2">
    <source>
        <dbReference type="EMBL" id="TXG78362.1"/>
    </source>
</evidence>
<evidence type="ECO:0000259" key="1">
    <source>
        <dbReference type="Pfam" id="PF08241"/>
    </source>
</evidence>
<dbReference type="InterPro" id="IPR013216">
    <property type="entry name" value="Methyltransf_11"/>
</dbReference>
<keyword evidence="2" id="KW-0489">Methyltransferase</keyword>